<evidence type="ECO:0000256" key="1">
    <source>
        <dbReference type="SAM" id="MobiDB-lite"/>
    </source>
</evidence>
<reference evidence="2 3" key="1">
    <citation type="journal article" date="2016" name="Nat. Commun.">
        <title>Thousands of microbial genomes shed light on interconnected biogeochemical processes in an aquifer system.</title>
        <authorList>
            <person name="Anantharaman K."/>
            <person name="Brown C.T."/>
            <person name="Hug L.A."/>
            <person name="Sharon I."/>
            <person name="Castelle C.J."/>
            <person name="Probst A.J."/>
            <person name="Thomas B.C."/>
            <person name="Singh A."/>
            <person name="Wilkins M.J."/>
            <person name="Karaoz U."/>
            <person name="Brodie E.L."/>
            <person name="Williams K.H."/>
            <person name="Hubbard S.S."/>
            <person name="Banfield J.F."/>
        </authorList>
    </citation>
    <scope>NUCLEOTIDE SEQUENCE [LARGE SCALE GENOMIC DNA]</scope>
</reference>
<dbReference type="AlphaFoldDB" id="A0A1F5F767"/>
<dbReference type="Proteomes" id="UP000177187">
    <property type="component" value="Unassembled WGS sequence"/>
</dbReference>
<organism evidence="2 3">
    <name type="scientific">Candidatus Coatesbacteria bacterium RBG_13_66_14</name>
    <dbReference type="NCBI Taxonomy" id="1817816"/>
    <lineage>
        <taxon>Bacteria</taxon>
        <taxon>Candidatus Coatesiibacteriota</taxon>
    </lineage>
</organism>
<comment type="caution">
    <text evidence="2">The sequence shown here is derived from an EMBL/GenBank/DDBJ whole genome shotgun (WGS) entry which is preliminary data.</text>
</comment>
<dbReference type="AntiFam" id="ANF00095">
    <property type="entry name" value="Shadow ORF (opposite ABC transporters)"/>
</dbReference>
<sequence length="132" mass="13889">MEPAVDLLLDLLRRPLPAQRPVGHLLAAGGGEEHLAGVLEHQPHPLPDGLFVPPGLKPVHRQAPGVGQRGGQAEQQGGLPGAVPAQQRHAFPGGDPEVHAREHRRPLGVAESQALQGQRRGCGRVSQGMSRG</sequence>
<feature type="region of interest" description="Disordered" evidence="1">
    <location>
        <begin position="60"/>
        <end position="132"/>
    </location>
</feature>
<evidence type="ECO:0000313" key="2">
    <source>
        <dbReference type="EMBL" id="OGD75478.1"/>
    </source>
</evidence>
<dbReference type="EMBL" id="MFAF01000071">
    <property type="protein sequence ID" value="OGD75478.1"/>
    <property type="molecule type" value="Genomic_DNA"/>
</dbReference>
<name>A0A1F5F767_9BACT</name>
<proteinExistence type="predicted"/>
<evidence type="ECO:0000313" key="3">
    <source>
        <dbReference type="Proteomes" id="UP000177187"/>
    </source>
</evidence>
<accession>A0A1F5F767</accession>
<protein>
    <submittedName>
        <fullName evidence="2">Uncharacterized protein</fullName>
    </submittedName>
</protein>
<gene>
    <name evidence="2" type="ORF">A2Y64_03935</name>
</gene>